<protein>
    <submittedName>
        <fullName evidence="1">Preprotein translocase subunit SecA</fullName>
    </submittedName>
</protein>
<dbReference type="Proteomes" id="UP000004277">
    <property type="component" value="Unassembled WGS sequence"/>
</dbReference>
<accession>A0ACD3SPA3</accession>
<proteinExistence type="predicted"/>
<gene>
    <name evidence="1" type="primary">secA</name>
    <name evidence="1" type="ORF">MW7_009740</name>
</gene>
<sequence length="932" mass="105168">MISGLLKSVFGSRNDRLVKQYRKTVAHINALEPKYEALSDDELRAQTQAFRERIAAGESLDKVLPEAFAVCREASKRVMKMRHFDVQMIGGMVLHHGKIAEMRTGEGKTLTATLAVYLNALAGEGVHVVTVNDYLAQRDAEWMGRLYNFLGLTVGINLSSMSHDQKQAAYASDITYGTNNEFGFDYLRDNMVYDPGQRVQRPLHYAIVDEVDSILIDEARTPLIISGQAENQTDLYRRMNGIPAFLERQIGEEKADGTGVEKPGDYYVDEKSHQVYMTERGHERAETLLVEQGLLAEGESLYAPQNISLMHHLYAALRAHSLFHRDQHYVVQNGEIVIVDEFTGRLMSGRRWSDGLHQAVEAKEGVQIQQENQTLATITFQNYFRMYGKLAGMTGTADTEAYEFQEIYGLETVVIPTNRANQRKDLQDQIYKTGKERYDAVIKDIRDCYERGQPVLVGTTSIENSEYLSALLNKAGLPHQVLNAKQHEREAEIIAQAGRPKMITIATNMAGRGTDIVLGGNVEKQSGFVEADATLSDAEKQQRIKTLQDEWQSLHEQVKAAGGLHIIGTERHESRRIDNQLRGRAGRQGDPGSSRFYLSLDDQLLRIFAGDRVRAIMDRLKMPEGEPIEAGIVTRSIESAQRKVEGRNFDIRKQLLQYDDVANDQRKEIYKLRNEILESQDIGEIIANLRTSVFVDLFRQYVPAETMEEQWDLQGLERTLREEWGMELPLVETVDKADAIEDEDLLQMIKAEAERIYAAKVDLVGREAFAGFERSVMLQSLDTHWREHLAALDHLRQGIHLRGYAQKDPKQEYKRESFELFSALLDTIKSEVARTVFTVRIQSQEELEQASEQIEEELAHLENVRYQHDEFGGEGGDAAEASAQRTRALAGLTGNSAAELVNTPAGMPKVGRNDPCPCGSGKKYKQCHGKLA</sequence>
<name>A0ACD3SPA3_9BURK</name>
<dbReference type="EMBL" id="AKCV02000016">
    <property type="protein sequence ID" value="TMS58033.1"/>
    <property type="molecule type" value="Genomic_DNA"/>
</dbReference>
<evidence type="ECO:0000313" key="2">
    <source>
        <dbReference type="Proteomes" id="UP000004277"/>
    </source>
</evidence>
<evidence type="ECO:0000313" key="1">
    <source>
        <dbReference type="EMBL" id="TMS58033.1"/>
    </source>
</evidence>
<reference evidence="1" key="1">
    <citation type="submission" date="2019-05" db="EMBL/GenBank/DDBJ databases">
        <title>Revised genome assembly of Burkholderiaceae (previously Ralstonia) sp. PBA.</title>
        <authorList>
            <person name="Gan H.M."/>
        </authorList>
    </citation>
    <scope>NUCLEOTIDE SEQUENCE</scope>
    <source>
        <strain evidence="1">PBA</strain>
    </source>
</reference>
<keyword evidence="2" id="KW-1185">Reference proteome</keyword>
<organism evidence="1 2">
    <name type="scientific">Imbroritus primus</name>
    <dbReference type="NCBI Taxonomy" id="3058603"/>
    <lineage>
        <taxon>Bacteria</taxon>
        <taxon>Pseudomonadati</taxon>
        <taxon>Pseudomonadota</taxon>
        <taxon>Betaproteobacteria</taxon>
        <taxon>Burkholderiales</taxon>
        <taxon>Burkholderiaceae</taxon>
        <taxon>Imbroritus</taxon>
    </lineage>
</organism>
<comment type="caution">
    <text evidence="1">The sequence shown here is derived from an EMBL/GenBank/DDBJ whole genome shotgun (WGS) entry which is preliminary data.</text>
</comment>